<accession>A0AAQ4CQL0</accession>
<sequence>MLNLKISRKKEGKSSNEIKIPLYDLSQLPEEYLRNEFPEEWRALQKEKKYYGLLWYS</sequence>
<dbReference type="KEGG" id="scas:SACC_11080"/>
<keyword evidence="2" id="KW-1185">Reference proteome</keyword>
<name>A0AAQ4CQL0_9CREN</name>
<evidence type="ECO:0000313" key="1">
    <source>
        <dbReference type="EMBL" id="BDB98091.1"/>
    </source>
</evidence>
<dbReference type="AlphaFoldDB" id="A0AAQ4CQL0"/>
<protein>
    <submittedName>
        <fullName evidence="1">Uncharacterized protein</fullName>
    </submittedName>
</protein>
<evidence type="ECO:0000313" key="2">
    <source>
        <dbReference type="Proteomes" id="UP001319921"/>
    </source>
</evidence>
<reference evidence="1 2" key="1">
    <citation type="journal article" date="2022" name="Microbiol. Resour. Announc.">
        <title>Complete Genome Sequence of the Hyperthermophilic and Acidophilic Archaeon Saccharolobus caldissimus Strain HS-3T.</title>
        <authorList>
            <person name="Sakai H.D."/>
            <person name="Kurosawa N."/>
        </authorList>
    </citation>
    <scope>NUCLEOTIDE SEQUENCE [LARGE SCALE GENOMIC DNA]</scope>
    <source>
        <strain evidence="1 2">JCM32116</strain>
    </source>
</reference>
<proteinExistence type="predicted"/>
<gene>
    <name evidence="1" type="ORF">SACC_11080</name>
</gene>
<dbReference type="RefSeq" id="WP_229572029.1">
    <property type="nucleotide sequence ID" value="NZ_AP025226.1"/>
</dbReference>
<dbReference type="GeneID" id="68865851"/>
<dbReference type="EMBL" id="AP025226">
    <property type="protein sequence ID" value="BDB98091.1"/>
    <property type="molecule type" value="Genomic_DNA"/>
</dbReference>
<organism evidence="1 2">
    <name type="scientific">Saccharolobus caldissimus</name>
    <dbReference type="NCBI Taxonomy" id="1702097"/>
    <lineage>
        <taxon>Archaea</taxon>
        <taxon>Thermoproteota</taxon>
        <taxon>Thermoprotei</taxon>
        <taxon>Sulfolobales</taxon>
        <taxon>Sulfolobaceae</taxon>
        <taxon>Saccharolobus</taxon>
    </lineage>
</organism>
<dbReference type="Proteomes" id="UP001319921">
    <property type="component" value="Chromosome"/>
</dbReference>